<feature type="transmembrane region" description="Helical" evidence="1">
    <location>
        <begin position="105"/>
        <end position="125"/>
    </location>
</feature>
<evidence type="ECO:0000313" key="3">
    <source>
        <dbReference type="Proteomes" id="UP000466848"/>
    </source>
</evidence>
<organism evidence="2 3">
    <name type="scientific">Aminipila butyrica</name>
    <dbReference type="NCBI Taxonomy" id="433296"/>
    <lineage>
        <taxon>Bacteria</taxon>
        <taxon>Bacillati</taxon>
        <taxon>Bacillota</taxon>
        <taxon>Clostridia</taxon>
        <taxon>Peptostreptococcales</taxon>
        <taxon>Anaerovoracaceae</taxon>
        <taxon>Aminipila</taxon>
    </lineage>
</organism>
<evidence type="ECO:0000313" key="2">
    <source>
        <dbReference type="EMBL" id="QIB69615.1"/>
    </source>
</evidence>
<keyword evidence="1" id="KW-1133">Transmembrane helix</keyword>
<dbReference type="NCBIfam" id="TIGR04518">
    <property type="entry name" value="ECF_S_folT_fam"/>
    <property type="match status" value="1"/>
</dbReference>
<accession>A0A858BWZ4</accession>
<keyword evidence="1" id="KW-0812">Transmembrane</keyword>
<dbReference type="InterPro" id="IPR030949">
    <property type="entry name" value="ECF_S_folate_fam"/>
</dbReference>
<dbReference type="Gene3D" id="1.10.1760.20">
    <property type="match status" value="1"/>
</dbReference>
<keyword evidence="3" id="KW-1185">Reference proteome</keyword>
<feature type="transmembrane region" description="Helical" evidence="1">
    <location>
        <begin position="6"/>
        <end position="26"/>
    </location>
</feature>
<dbReference type="Pfam" id="PF12822">
    <property type="entry name" value="ECF_trnsprt"/>
    <property type="match status" value="1"/>
</dbReference>
<feature type="transmembrane region" description="Helical" evidence="1">
    <location>
        <begin position="38"/>
        <end position="62"/>
    </location>
</feature>
<dbReference type="Proteomes" id="UP000466848">
    <property type="component" value="Chromosome"/>
</dbReference>
<protein>
    <submittedName>
        <fullName evidence="2">Folate family ECF transporter S component</fullName>
    </submittedName>
</protein>
<reference evidence="2 3" key="1">
    <citation type="submission" date="2020-02" db="EMBL/GenBank/DDBJ databases">
        <authorList>
            <person name="Kim Y.B."/>
            <person name="Roh S.W."/>
        </authorList>
    </citation>
    <scope>NUCLEOTIDE SEQUENCE [LARGE SCALE GENOMIC DNA]</scope>
    <source>
        <strain evidence="2 3">DSM 103574</strain>
    </source>
</reference>
<dbReference type="AlphaFoldDB" id="A0A858BWZ4"/>
<proteinExistence type="predicted"/>
<dbReference type="RefSeq" id="WP_163066856.1">
    <property type="nucleotide sequence ID" value="NZ_CP048649.1"/>
</dbReference>
<sequence>MRKDSRIRQIVLMGLFIALEVILTRFCSINTPIVRIGFGFLPVAMLGILFGPLWAGICYALGDFIGMMLFPSGTYFPGFTLTAFLTGLTYGLLLHKKNITYPRAFLAAVAVCCLWNLCLDTYWLYLMTGKGIMVLLPARLIKVAIAIPIQTLLVPLIWNKYLKNIIY</sequence>
<keyword evidence="1" id="KW-0472">Membrane</keyword>
<dbReference type="GO" id="GO:0022857">
    <property type="term" value="F:transmembrane transporter activity"/>
    <property type="evidence" value="ECO:0007669"/>
    <property type="project" value="InterPro"/>
</dbReference>
<dbReference type="EMBL" id="CP048649">
    <property type="protein sequence ID" value="QIB69615.1"/>
    <property type="molecule type" value="Genomic_DNA"/>
</dbReference>
<name>A0A858BWZ4_9FIRM</name>
<feature type="transmembrane region" description="Helical" evidence="1">
    <location>
        <begin position="131"/>
        <end position="158"/>
    </location>
</feature>
<feature type="transmembrane region" description="Helical" evidence="1">
    <location>
        <begin position="74"/>
        <end position="93"/>
    </location>
</feature>
<gene>
    <name evidence="2" type="ORF">Ami103574_09885</name>
</gene>
<dbReference type="KEGG" id="abut:Ami103574_09885"/>
<evidence type="ECO:0000256" key="1">
    <source>
        <dbReference type="SAM" id="Phobius"/>
    </source>
</evidence>
<dbReference type="InterPro" id="IPR024529">
    <property type="entry name" value="ECF_trnsprt_substrate-spec"/>
</dbReference>